<evidence type="ECO:0000256" key="9">
    <source>
        <dbReference type="SAM" id="Phobius"/>
    </source>
</evidence>
<evidence type="ECO:0000256" key="1">
    <source>
        <dbReference type="ARBA" id="ARBA00004651"/>
    </source>
</evidence>
<keyword evidence="2" id="KW-1003">Cell membrane</keyword>
<evidence type="ECO:0000256" key="4">
    <source>
        <dbReference type="ARBA" id="ARBA00022692"/>
    </source>
</evidence>
<dbReference type="GO" id="GO:0016758">
    <property type="term" value="F:hexosyltransferase activity"/>
    <property type="evidence" value="ECO:0007669"/>
    <property type="project" value="InterPro"/>
</dbReference>
<feature type="transmembrane region" description="Helical" evidence="9">
    <location>
        <begin position="434"/>
        <end position="455"/>
    </location>
</feature>
<dbReference type="AlphaFoldDB" id="A0A6F8Y3T3"/>
<keyword evidence="6 9" id="KW-0472">Membrane</keyword>
<evidence type="ECO:0000256" key="2">
    <source>
        <dbReference type="ARBA" id="ARBA00022475"/>
    </source>
</evidence>
<keyword evidence="11" id="KW-1185">Reference proteome</keyword>
<evidence type="ECO:0000256" key="7">
    <source>
        <dbReference type="ARBA" id="ARBA00024033"/>
    </source>
</evidence>
<dbReference type="KEGG" id="pfla:Pflav_070480"/>
<evidence type="ECO:0000256" key="8">
    <source>
        <dbReference type="SAM" id="MobiDB-lite"/>
    </source>
</evidence>
<evidence type="ECO:0000256" key="3">
    <source>
        <dbReference type="ARBA" id="ARBA00022679"/>
    </source>
</evidence>
<gene>
    <name evidence="10" type="ORF">Pflav_070480</name>
</gene>
<evidence type="ECO:0000256" key="6">
    <source>
        <dbReference type="ARBA" id="ARBA00023136"/>
    </source>
</evidence>
<reference evidence="10 11" key="1">
    <citation type="submission" date="2020-03" db="EMBL/GenBank/DDBJ databases">
        <title>Whole genome shotgun sequence of Phytohabitans flavus NBRC 107702.</title>
        <authorList>
            <person name="Komaki H."/>
            <person name="Tamura T."/>
        </authorList>
    </citation>
    <scope>NUCLEOTIDE SEQUENCE [LARGE SCALE GENOMIC DNA]</scope>
    <source>
        <strain evidence="10 11">NBRC 107702</strain>
    </source>
</reference>
<feature type="transmembrane region" description="Helical" evidence="9">
    <location>
        <begin position="234"/>
        <end position="253"/>
    </location>
</feature>
<dbReference type="GO" id="GO:0005886">
    <property type="term" value="C:plasma membrane"/>
    <property type="evidence" value="ECO:0007669"/>
    <property type="project" value="UniProtKB-SubCell"/>
</dbReference>
<comment type="subcellular location">
    <subcellularLocation>
        <location evidence="1">Cell membrane</location>
        <topology evidence="1">Multi-pass membrane protein</topology>
    </subcellularLocation>
</comment>
<feature type="transmembrane region" description="Helical" evidence="9">
    <location>
        <begin position="21"/>
        <end position="41"/>
    </location>
</feature>
<dbReference type="Proteomes" id="UP000502508">
    <property type="component" value="Chromosome"/>
</dbReference>
<organism evidence="10 11">
    <name type="scientific">Phytohabitans flavus</name>
    <dbReference type="NCBI Taxonomy" id="1076124"/>
    <lineage>
        <taxon>Bacteria</taxon>
        <taxon>Bacillati</taxon>
        <taxon>Actinomycetota</taxon>
        <taxon>Actinomycetes</taxon>
        <taxon>Micromonosporales</taxon>
        <taxon>Micromonosporaceae</taxon>
    </lineage>
</organism>
<feature type="transmembrane region" description="Helical" evidence="9">
    <location>
        <begin position="132"/>
        <end position="150"/>
    </location>
</feature>
<accession>A0A6F8Y3T3</accession>
<feature type="transmembrane region" description="Helical" evidence="9">
    <location>
        <begin position="198"/>
        <end position="228"/>
    </location>
</feature>
<evidence type="ECO:0000313" key="11">
    <source>
        <dbReference type="Proteomes" id="UP000502508"/>
    </source>
</evidence>
<reference evidence="10 11" key="2">
    <citation type="submission" date="2020-03" db="EMBL/GenBank/DDBJ databases">
        <authorList>
            <person name="Ichikawa N."/>
            <person name="Kimura A."/>
            <person name="Kitahashi Y."/>
            <person name="Uohara A."/>
        </authorList>
    </citation>
    <scope>NUCLEOTIDE SEQUENCE [LARGE SCALE GENOMIC DNA]</scope>
    <source>
        <strain evidence="10 11">NBRC 107702</strain>
    </source>
</reference>
<name>A0A6F8Y3T3_9ACTN</name>
<keyword evidence="5 9" id="KW-1133">Transmembrane helix</keyword>
<dbReference type="EMBL" id="AP022870">
    <property type="protein sequence ID" value="BCB80638.1"/>
    <property type="molecule type" value="Genomic_DNA"/>
</dbReference>
<evidence type="ECO:0000313" key="10">
    <source>
        <dbReference type="EMBL" id="BCB80638.1"/>
    </source>
</evidence>
<dbReference type="RefSeq" id="WP_173040735.1">
    <property type="nucleotide sequence ID" value="NZ_AP022870.1"/>
</dbReference>
<feature type="transmembrane region" description="Helical" evidence="9">
    <location>
        <begin position="392"/>
        <end position="414"/>
    </location>
</feature>
<feature type="transmembrane region" description="Helical" evidence="9">
    <location>
        <begin position="297"/>
        <end position="315"/>
    </location>
</feature>
<evidence type="ECO:0008006" key="12">
    <source>
        <dbReference type="Google" id="ProtNLM"/>
    </source>
</evidence>
<comment type="similarity">
    <text evidence="7">Belongs to the glycosyltransferase 87 family.</text>
</comment>
<evidence type="ECO:0000256" key="5">
    <source>
        <dbReference type="ARBA" id="ARBA00022989"/>
    </source>
</evidence>
<feature type="transmembrane region" description="Helical" evidence="9">
    <location>
        <begin position="104"/>
        <end position="125"/>
    </location>
</feature>
<feature type="region of interest" description="Disordered" evidence="8">
    <location>
        <begin position="482"/>
        <end position="508"/>
    </location>
</feature>
<keyword evidence="3" id="KW-0808">Transferase</keyword>
<dbReference type="InterPro" id="IPR018584">
    <property type="entry name" value="GT87"/>
</dbReference>
<sequence length="508" mass="55441">MPATVGRRMGRLAPVRRVLSGIDLWVVVRIGIVAGAFYAAWRAIEAYGRPYDFFDMKIYHGAVVWWAGGNELYKYIHPDTTLGYTYPPFAGIAMLPMAPLPVKAAGVINIIASLAALAVVLAALLAPITRRYGWSLWFVVGVATALFTATEPVRETLGYGQVNLLLFALIFADLVALRWRSRGRSNPLLYGRGQLARFFASGAWAGAGIGLATSIKLTPALFIVYLMITRQWRVAFTAIATAIGVTVGTFAVAGRESMTYWTSVLWQTERVGEADMTPNQSLAGVLARMYDSVTAPALLWLTFSLLLLAVGLSRATHAHGDGDELTAFTLVGLTTNVISPISWSHHLLYVIPAMVILVDATLRRRDASRGPIRRAGPGTSGLIALTGLRTPIWFPALTGMRHALAAVALFLLFVRSPIWPYEHRLPQVSHYADGLWGALMENSLALAIIVLVAALPWRPGAEPVFYGPAYAVGNTVLRPRRPYEPSRRAARQPEPEKPRQTDDALRGS</sequence>
<proteinExistence type="inferred from homology"/>
<keyword evidence="4 9" id="KW-0812">Transmembrane</keyword>
<protein>
    <recommendedName>
        <fullName evidence="12">DUF2029 domain-containing protein</fullName>
    </recommendedName>
</protein>
<dbReference type="Pfam" id="PF09594">
    <property type="entry name" value="GT87"/>
    <property type="match status" value="1"/>
</dbReference>